<evidence type="ECO:0000256" key="1">
    <source>
        <dbReference type="ARBA" id="ARBA00005254"/>
    </source>
</evidence>
<dbReference type="EMBL" id="CP045643">
    <property type="protein sequence ID" value="QFZ76923.1"/>
    <property type="molecule type" value="Genomic_DNA"/>
</dbReference>
<dbReference type="PANTHER" id="PTHR43149:SF1">
    <property type="entry name" value="DELTA(3,5)-DELTA(2,4)-DIENOYL-COA ISOMERASE, MITOCHONDRIAL"/>
    <property type="match status" value="1"/>
</dbReference>
<dbReference type="Gene3D" id="3.90.226.10">
    <property type="entry name" value="2-enoyl-CoA Hydratase, Chain A, domain 1"/>
    <property type="match status" value="1"/>
</dbReference>
<dbReference type="InterPro" id="IPR045002">
    <property type="entry name" value="Ech1-like"/>
</dbReference>
<evidence type="ECO:0000313" key="4">
    <source>
        <dbReference type="Proteomes" id="UP000326179"/>
    </source>
</evidence>
<dbReference type="Pfam" id="PF00378">
    <property type="entry name" value="ECH_1"/>
    <property type="match status" value="1"/>
</dbReference>
<dbReference type="Proteomes" id="UP000326179">
    <property type="component" value="Chromosome"/>
</dbReference>
<feature type="compositionally biased region" description="Low complexity" evidence="2">
    <location>
        <begin position="253"/>
        <end position="267"/>
    </location>
</feature>
<dbReference type="AlphaFoldDB" id="A0A5Q0LIR5"/>
<comment type="similarity">
    <text evidence="1">Belongs to the enoyl-CoA hydratase/isomerase family.</text>
</comment>
<evidence type="ECO:0000256" key="2">
    <source>
        <dbReference type="SAM" id="MobiDB-lite"/>
    </source>
</evidence>
<feature type="region of interest" description="Disordered" evidence="2">
    <location>
        <begin position="251"/>
        <end position="310"/>
    </location>
</feature>
<accession>A0A5Q0LIR5</accession>
<organism evidence="3 4">
    <name type="scientific">Streptomyces fagopyri</name>
    <dbReference type="NCBI Taxonomy" id="2662397"/>
    <lineage>
        <taxon>Bacteria</taxon>
        <taxon>Bacillati</taxon>
        <taxon>Actinomycetota</taxon>
        <taxon>Actinomycetes</taxon>
        <taxon>Kitasatosporales</taxon>
        <taxon>Streptomycetaceae</taxon>
        <taxon>Streptomyces</taxon>
    </lineage>
</organism>
<name>A0A5Q0LIR5_9ACTN</name>
<dbReference type="RefSeq" id="WP_153291135.1">
    <property type="nucleotide sequence ID" value="NZ_CP045643.1"/>
</dbReference>
<dbReference type="InterPro" id="IPR029045">
    <property type="entry name" value="ClpP/crotonase-like_dom_sf"/>
</dbReference>
<feature type="compositionally biased region" description="Low complexity" evidence="2">
    <location>
        <begin position="276"/>
        <end position="287"/>
    </location>
</feature>
<dbReference type="CDD" id="cd06558">
    <property type="entry name" value="crotonase-like"/>
    <property type="match status" value="1"/>
</dbReference>
<dbReference type="KEGG" id="sfy:GFH48_29890"/>
<proteinExistence type="inferred from homology"/>
<dbReference type="NCBIfam" id="NF005925">
    <property type="entry name" value="PRK07938.1"/>
    <property type="match status" value="1"/>
</dbReference>
<sequence>MGVSTSSPEKRISVVTVDFPPVNALPVRGWFDLADAVRAAGRDPDTRCVVLTAAGRGFNAGVDIKEMQREALETAGHRALVGANRGCFEAFAAVYECEVPVVAAVHGFCLGGGIGLVGNADAIVASEDATFGLPELDRGALGAATHLARLVPGHLMRALYYTARTATAAELHAHGSVWRVVAREELLDAALELAREIAAKDGELIRLAKAALNGIDPVDVRRSYRFEQGFTFEANLSGVADRVRDTFGREATDAAAAPEAAREVTGATGTPRCQTPDAPAAPGTPAAPEEHDEPGGPGRPGQHGEQEARR</sequence>
<dbReference type="GO" id="GO:0051750">
    <property type="term" value="F:delta(3,5)-delta(2,4)-dienoyl-CoA isomerase activity"/>
    <property type="evidence" value="ECO:0007669"/>
    <property type="project" value="TreeGrafter"/>
</dbReference>
<gene>
    <name evidence="3" type="ORF">GFH48_29890</name>
</gene>
<dbReference type="InterPro" id="IPR001753">
    <property type="entry name" value="Enoyl-CoA_hydra/iso"/>
</dbReference>
<dbReference type="SUPFAM" id="SSF52096">
    <property type="entry name" value="ClpP/crotonase"/>
    <property type="match status" value="1"/>
</dbReference>
<dbReference type="PANTHER" id="PTHR43149">
    <property type="entry name" value="ENOYL-COA HYDRATASE"/>
    <property type="match status" value="1"/>
</dbReference>
<evidence type="ECO:0000313" key="3">
    <source>
        <dbReference type="EMBL" id="QFZ76923.1"/>
    </source>
</evidence>
<reference evidence="3 4" key="1">
    <citation type="submission" date="2019-10" db="EMBL/GenBank/DDBJ databases">
        <title>A novel species.</title>
        <authorList>
            <person name="Gao J."/>
        </authorList>
    </citation>
    <scope>NUCLEOTIDE SEQUENCE [LARGE SCALE GENOMIC DNA]</scope>
    <source>
        <strain evidence="3 4">QMT-28</strain>
    </source>
</reference>
<keyword evidence="4" id="KW-1185">Reference proteome</keyword>
<protein>
    <submittedName>
        <fullName evidence="3">Enoyl-CoA hydratase family protein</fullName>
    </submittedName>
</protein>